<dbReference type="SUPFAM" id="SSF48403">
    <property type="entry name" value="Ankyrin repeat"/>
    <property type="match status" value="1"/>
</dbReference>
<organism evidence="4 5">
    <name type="scientific">Mytilus coruscus</name>
    <name type="common">Sea mussel</name>
    <dbReference type="NCBI Taxonomy" id="42192"/>
    <lineage>
        <taxon>Eukaryota</taxon>
        <taxon>Metazoa</taxon>
        <taxon>Spiralia</taxon>
        <taxon>Lophotrochozoa</taxon>
        <taxon>Mollusca</taxon>
        <taxon>Bivalvia</taxon>
        <taxon>Autobranchia</taxon>
        <taxon>Pteriomorphia</taxon>
        <taxon>Mytilida</taxon>
        <taxon>Mytiloidea</taxon>
        <taxon>Mytilidae</taxon>
        <taxon>Mytilinae</taxon>
        <taxon>Mytilus</taxon>
    </lineage>
</organism>
<dbReference type="Gene3D" id="1.25.40.20">
    <property type="entry name" value="Ankyrin repeat-containing domain"/>
    <property type="match status" value="1"/>
</dbReference>
<gene>
    <name evidence="4" type="ORF">MCOR_24537</name>
</gene>
<evidence type="ECO:0000256" key="1">
    <source>
        <dbReference type="PROSITE-ProRule" id="PRU00023"/>
    </source>
</evidence>
<dbReference type="InterPro" id="IPR002110">
    <property type="entry name" value="Ankyrin_rpt"/>
</dbReference>
<feature type="repeat" description="ANK" evidence="1">
    <location>
        <begin position="215"/>
        <end position="247"/>
    </location>
</feature>
<dbReference type="InterPro" id="IPR036770">
    <property type="entry name" value="Ankyrin_rpt-contain_sf"/>
</dbReference>
<protein>
    <submittedName>
        <fullName evidence="4">Uncharacterized protein</fullName>
    </submittedName>
</protein>
<name>A0A6J8C0I0_MYTCO</name>
<dbReference type="Pfam" id="PF00023">
    <property type="entry name" value="Ank"/>
    <property type="match status" value="1"/>
</dbReference>
<dbReference type="Pfam" id="PF18738">
    <property type="entry name" value="HEPN_DZIP3"/>
    <property type="match status" value="1"/>
</dbReference>
<dbReference type="EMBL" id="CACVKT020004335">
    <property type="protein sequence ID" value="CAC5389372.1"/>
    <property type="molecule type" value="Genomic_DNA"/>
</dbReference>
<evidence type="ECO:0000313" key="4">
    <source>
        <dbReference type="EMBL" id="CAC5389372.1"/>
    </source>
</evidence>
<dbReference type="AlphaFoldDB" id="A0A6J8C0I0"/>
<dbReference type="OrthoDB" id="6083162at2759"/>
<sequence>MNNTTIKTIGRTKNLAIEIGPSGCGKFTAIHYIALQLKLLQDYEIIIVYTSEEIRLWYNPDNLQIFVIDDVFGAVTFNHNKAMKWLEMANDNKKILADKAQTDVIRDRFICERSLSRYPYHSNIVVITLEKETKYVERLNKDIEQGFIKNVFSNSNLKDTSFRDKFITHIAIEAAVTFQDDTLFSLLMSIMDKDFCDIVCIPLKKEIDLNQIYWDGETPLFKFASKGYNDIVELLLKQHADPNFRAYDVGNTAIESVAYLFYYQLPRTTIADVSTDSGEQASDISPEEENYLRTAHLLIRVAPSAVRVRFDTEFSPGGLKIVLNQAKSSKLEPLKKRRVINQAQWDLLFPKSGTPSSETFDLTLMICLIRNLTKIQIEDELPFMGNDVVGADLTTIKYYRNKIMQ</sequence>
<feature type="domain" description="DZIP3-like HEPN" evidence="2">
    <location>
        <begin position="317"/>
        <end position="403"/>
    </location>
</feature>
<dbReference type="SMART" id="SM00248">
    <property type="entry name" value="ANK"/>
    <property type="match status" value="1"/>
</dbReference>
<evidence type="ECO:0000259" key="2">
    <source>
        <dbReference type="Pfam" id="PF18738"/>
    </source>
</evidence>
<dbReference type="Pfam" id="PF20720">
    <property type="entry name" value="nSTAND3"/>
    <property type="match status" value="1"/>
</dbReference>
<dbReference type="Proteomes" id="UP000507470">
    <property type="component" value="Unassembled WGS sequence"/>
</dbReference>
<accession>A0A6J8C0I0</accession>
<dbReference type="InterPro" id="IPR049050">
    <property type="entry name" value="nSTAND3"/>
</dbReference>
<evidence type="ECO:0000313" key="5">
    <source>
        <dbReference type="Proteomes" id="UP000507470"/>
    </source>
</evidence>
<proteinExistence type="predicted"/>
<feature type="domain" description="Novel STAND NTPase 3" evidence="3">
    <location>
        <begin position="11"/>
        <end position="105"/>
    </location>
</feature>
<dbReference type="PROSITE" id="PS50297">
    <property type="entry name" value="ANK_REP_REGION"/>
    <property type="match status" value="1"/>
</dbReference>
<dbReference type="PROSITE" id="PS50088">
    <property type="entry name" value="ANK_REPEAT"/>
    <property type="match status" value="1"/>
</dbReference>
<evidence type="ECO:0000259" key="3">
    <source>
        <dbReference type="Pfam" id="PF20720"/>
    </source>
</evidence>
<keyword evidence="1" id="KW-0040">ANK repeat</keyword>
<reference evidence="4 5" key="1">
    <citation type="submission" date="2020-06" db="EMBL/GenBank/DDBJ databases">
        <authorList>
            <person name="Li R."/>
            <person name="Bekaert M."/>
        </authorList>
    </citation>
    <scope>NUCLEOTIDE SEQUENCE [LARGE SCALE GENOMIC DNA]</scope>
    <source>
        <strain evidence="5">wild</strain>
    </source>
</reference>
<keyword evidence="5" id="KW-1185">Reference proteome</keyword>
<dbReference type="InterPro" id="IPR041249">
    <property type="entry name" value="HEPN_DZIP3"/>
</dbReference>